<dbReference type="GO" id="GO:0016301">
    <property type="term" value="F:kinase activity"/>
    <property type="evidence" value="ECO:0007669"/>
    <property type="project" value="UniProtKB-KW"/>
</dbReference>
<dbReference type="Pfam" id="PF08544">
    <property type="entry name" value="GHMP_kinases_C"/>
    <property type="match status" value="1"/>
</dbReference>
<feature type="domain" description="GHMP kinase N-terminal" evidence="10">
    <location>
        <begin position="95"/>
        <end position="182"/>
    </location>
</feature>
<keyword evidence="4" id="KW-0547">Nucleotide-binding</keyword>
<evidence type="ECO:0000256" key="9">
    <source>
        <dbReference type="ARBA" id="ARBA00029438"/>
    </source>
</evidence>
<dbReference type="InterPro" id="IPR005917">
    <property type="entry name" value="Pmev_kinase_bact"/>
</dbReference>
<dbReference type="RefSeq" id="WP_344961156.1">
    <property type="nucleotide sequence ID" value="NZ_BAAAXZ010000040.1"/>
</dbReference>
<evidence type="ECO:0000259" key="10">
    <source>
        <dbReference type="Pfam" id="PF00288"/>
    </source>
</evidence>
<evidence type="ECO:0000313" key="13">
    <source>
        <dbReference type="Proteomes" id="UP001501102"/>
    </source>
</evidence>
<organism evidence="12 13">
    <name type="scientific">Streptomyces thioluteus</name>
    <dbReference type="NCBI Taxonomy" id="66431"/>
    <lineage>
        <taxon>Bacteria</taxon>
        <taxon>Bacillati</taxon>
        <taxon>Actinomycetota</taxon>
        <taxon>Actinomycetes</taxon>
        <taxon>Kitasatosporales</taxon>
        <taxon>Streptomycetaceae</taxon>
        <taxon>Streptomyces</taxon>
    </lineage>
</organism>
<evidence type="ECO:0000256" key="5">
    <source>
        <dbReference type="ARBA" id="ARBA00022777"/>
    </source>
</evidence>
<evidence type="ECO:0000256" key="3">
    <source>
        <dbReference type="ARBA" id="ARBA00022679"/>
    </source>
</evidence>
<dbReference type="InterPro" id="IPR020568">
    <property type="entry name" value="Ribosomal_Su5_D2-typ_SF"/>
</dbReference>
<dbReference type="SUPFAM" id="SSF54211">
    <property type="entry name" value="Ribosomal protein S5 domain 2-like"/>
    <property type="match status" value="1"/>
</dbReference>
<dbReference type="SUPFAM" id="SSF55060">
    <property type="entry name" value="GHMP Kinase, C-terminal domain"/>
    <property type="match status" value="1"/>
</dbReference>
<evidence type="ECO:0000256" key="1">
    <source>
        <dbReference type="ARBA" id="ARBA00022490"/>
    </source>
</evidence>
<evidence type="ECO:0000256" key="6">
    <source>
        <dbReference type="ARBA" id="ARBA00022840"/>
    </source>
</evidence>
<dbReference type="InterPro" id="IPR006205">
    <property type="entry name" value="Mev_gal_kin"/>
</dbReference>
<dbReference type="Gene3D" id="3.30.70.890">
    <property type="entry name" value="GHMP kinase, C-terminal domain"/>
    <property type="match status" value="1"/>
</dbReference>
<evidence type="ECO:0000256" key="2">
    <source>
        <dbReference type="ARBA" id="ARBA00022516"/>
    </source>
</evidence>
<comment type="pathway">
    <text evidence="9">Isoprenoid biosynthesis; isopentenyl diphosphate biosynthesis via mevalonate pathway; isopentenyl diphosphate from (R)-mevalonate: step 1/3.</text>
</comment>
<keyword evidence="6" id="KW-0067">ATP-binding</keyword>
<keyword evidence="7" id="KW-0460">Magnesium</keyword>
<keyword evidence="1" id="KW-0963">Cytoplasm</keyword>
<evidence type="ECO:0000256" key="8">
    <source>
        <dbReference type="ARBA" id="ARBA00023098"/>
    </source>
</evidence>
<proteinExistence type="predicted"/>
<dbReference type="InterPro" id="IPR014721">
    <property type="entry name" value="Ribsml_uS5_D2-typ_fold_subgr"/>
</dbReference>
<evidence type="ECO:0000259" key="11">
    <source>
        <dbReference type="Pfam" id="PF08544"/>
    </source>
</evidence>
<keyword evidence="13" id="KW-1185">Reference proteome</keyword>
<evidence type="ECO:0000313" key="12">
    <source>
        <dbReference type="EMBL" id="GAA2916844.1"/>
    </source>
</evidence>
<dbReference type="PRINTS" id="PR00959">
    <property type="entry name" value="MEVGALKINASE"/>
</dbReference>
<sequence>MTRRPAVVRRAPGKLFIAGEYAVVEPGNQAVLVAVDRYITVTVSETGEDGVAVTSDLVPQPARWHWRDDGRLSADGGGDEQHAREGLAHVLSATEAVGRLLAERGLPTPAMGISVSSGLHDDGTKFGLGSSGAVTVATVAAVAAFCGLELSPDARFRLAMLATAEIDPKGSGGDLAASTWGGWIAYRAPDRAAVLELARRHGVEEALRAPWPGFEVRRLPPPAGLSLEVGWTGTPASTTALVAGLNRRTWRGTASHRRFMETSADFVRATVSALERGDGADLLHQIRRARRELARLDDEVGLGVFTAGLTALCEAAEAVGGAAKPSGAGGGDCGIALLDAEALLDITHVRERWAMAGVRPLPIRPAPEGNQE</sequence>
<evidence type="ECO:0000256" key="7">
    <source>
        <dbReference type="ARBA" id="ARBA00022842"/>
    </source>
</evidence>
<accession>A0ABP6J129</accession>
<comment type="caution">
    <text evidence="12">The sequence shown here is derived from an EMBL/GenBank/DDBJ whole genome shotgun (WGS) entry which is preliminary data.</text>
</comment>
<dbReference type="Proteomes" id="UP001501102">
    <property type="component" value="Unassembled WGS sequence"/>
</dbReference>
<keyword evidence="2" id="KW-0444">Lipid biosynthesis</keyword>
<keyword evidence="3" id="KW-0808">Transferase</keyword>
<keyword evidence="5 12" id="KW-0418">Kinase</keyword>
<keyword evidence="8" id="KW-0443">Lipid metabolism</keyword>
<gene>
    <name evidence="12" type="ORF">GCM10020221_11050</name>
</gene>
<dbReference type="Gene3D" id="3.30.230.10">
    <property type="match status" value="1"/>
</dbReference>
<reference evidence="13" key="1">
    <citation type="journal article" date="2019" name="Int. J. Syst. Evol. Microbiol.">
        <title>The Global Catalogue of Microorganisms (GCM) 10K type strain sequencing project: providing services to taxonomists for standard genome sequencing and annotation.</title>
        <authorList>
            <consortium name="The Broad Institute Genomics Platform"/>
            <consortium name="The Broad Institute Genome Sequencing Center for Infectious Disease"/>
            <person name="Wu L."/>
            <person name="Ma J."/>
        </authorList>
    </citation>
    <scope>NUCLEOTIDE SEQUENCE [LARGE SCALE GENOMIC DNA]</scope>
    <source>
        <strain evidence="13">JCM 4087</strain>
    </source>
</reference>
<dbReference type="EMBL" id="BAAAXZ010000040">
    <property type="protein sequence ID" value="GAA2916844.1"/>
    <property type="molecule type" value="Genomic_DNA"/>
</dbReference>
<dbReference type="InterPro" id="IPR006204">
    <property type="entry name" value="GHMP_kinase_N_dom"/>
</dbReference>
<dbReference type="PANTHER" id="PTHR43290:SF2">
    <property type="entry name" value="MEVALONATE KINASE"/>
    <property type="match status" value="1"/>
</dbReference>
<dbReference type="NCBIfam" id="TIGR01220">
    <property type="entry name" value="Pmev_kin_Gr_pos"/>
    <property type="match status" value="1"/>
</dbReference>
<evidence type="ECO:0000256" key="4">
    <source>
        <dbReference type="ARBA" id="ARBA00022741"/>
    </source>
</evidence>
<dbReference type="Pfam" id="PF00288">
    <property type="entry name" value="GHMP_kinases_N"/>
    <property type="match status" value="1"/>
</dbReference>
<name>A0ABP6J129_STRTU</name>
<protein>
    <submittedName>
        <fullName evidence="12">Phosphomevalonate kinase</fullName>
    </submittedName>
</protein>
<dbReference type="PANTHER" id="PTHR43290">
    <property type="entry name" value="MEVALONATE KINASE"/>
    <property type="match status" value="1"/>
</dbReference>
<dbReference type="InterPro" id="IPR013750">
    <property type="entry name" value="GHMP_kinase_C_dom"/>
</dbReference>
<feature type="domain" description="GHMP kinase C-terminal" evidence="11">
    <location>
        <begin position="272"/>
        <end position="341"/>
    </location>
</feature>
<dbReference type="InterPro" id="IPR036554">
    <property type="entry name" value="GHMP_kinase_C_sf"/>
</dbReference>